<evidence type="ECO:0000256" key="1">
    <source>
        <dbReference type="PROSITE-ProRule" id="PRU00047"/>
    </source>
</evidence>
<dbReference type="Gene3D" id="4.10.60.10">
    <property type="entry name" value="Zinc finger, CCHC-type"/>
    <property type="match status" value="1"/>
</dbReference>
<dbReference type="GO" id="GO:0008270">
    <property type="term" value="F:zinc ion binding"/>
    <property type="evidence" value="ECO:0007669"/>
    <property type="project" value="UniProtKB-KW"/>
</dbReference>
<keyword evidence="5" id="KW-1185">Reference proteome</keyword>
<dbReference type="InterPro" id="IPR001878">
    <property type="entry name" value="Znf_CCHC"/>
</dbReference>
<keyword evidence="1" id="KW-0862">Zinc</keyword>
<keyword evidence="1" id="KW-0863">Zinc-finger</keyword>
<evidence type="ECO:0000313" key="5">
    <source>
        <dbReference type="Proteomes" id="UP000265515"/>
    </source>
</evidence>
<evidence type="ECO:0000256" key="2">
    <source>
        <dbReference type="SAM" id="MobiDB-lite"/>
    </source>
</evidence>
<evidence type="ECO:0000259" key="3">
    <source>
        <dbReference type="PROSITE" id="PS50158"/>
    </source>
</evidence>
<dbReference type="Pfam" id="PF00098">
    <property type="entry name" value="zf-CCHC"/>
    <property type="match status" value="1"/>
</dbReference>
<dbReference type="EMBL" id="BFEA01000015">
    <property type="protein sequence ID" value="GBG60913.1"/>
    <property type="molecule type" value="Genomic_DNA"/>
</dbReference>
<dbReference type="Proteomes" id="UP000265515">
    <property type="component" value="Unassembled WGS sequence"/>
</dbReference>
<feature type="region of interest" description="Disordered" evidence="2">
    <location>
        <begin position="1"/>
        <end position="84"/>
    </location>
</feature>
<dbReference type="Gramene" id="GBG60913">
    <property type="protein sequence ID" value="GBG60913"/>
    <property type="gene ID" value="CBR_g16034"/>
</dbReference>
<proteinExistence type="predicted"/>
<feature type="domain" description="CCHC-type" evidence="3">
    <location>
        <begin position="167"/>
        <end position="183"/>
    </location>
</feature>
<dbReference type="InterPro" id="IPR036875">
    <property type="entry name" value="Znf_CCHC_sf"/>
</dbReference>
<feature type="region of interest" description="Disordered" evidence="2">
    <location>
        <begin position="183"/>
        <end position="212"/>
    </location>
</feature>
<dbReference type="SMART" id="SM00343">
    <property type="entry name" value="ZnF_C2HC"/>
    <property type="match status" value="1"/>
</dbReference>
<dbReference type="AlphaFoldDB" id="A0A388JT24"/>
<accession>A0A388JT24</accession>
<reference evidence="4 5" key="1">
    <citation type="journal article" date="2018" name="Cell">
        <title>The Chara Genome: Secondary Complexity and Implications for Plant Terrestrialization.</title>
        <authorList>
            <person name="Nishiyama T."/>
            <person name="Sakayama H."/>
            <person name="Vries J.D."/>
            <person name="Buschmann H."/>
            <person name="Saint-Marcoux D."/>
            <person name="Ullrich K.K."/>
            <person name="Haas F.B."/>
            <person name="Vanderstraeten L."/>
            <person name="Becker D."/>
            <person name="Lang D."/>
            <person name="Vosolsobe S."/>
            <person name="Rombauts S."/>
            <person name="Wilhelmsson P.K.I."/>
            <person name="Janitza P."/>
            <person name="Kern R."/>
            <person name="Heyl A."/>
            <person name="Rumpler F."/>
            <person name="Villalobos L.I.A.C."/>
            <person name="Clay J.M."/>
            <person name="Skokan R."/>
            <person name="Toyoda A."/>
            <person name="Suzuki Y."/>
            <person name="Kagoshima H."/>
            <person name="Schijlen E."/>
            <person name="Tajeshwar N."/>
            <person name="Catarino B."/>
            <person name="Hetherington A.J."/>
            <person name="Saltykova A."/>
            <person name="Bonnot C."/>
            <person name="Breuninger H."/>
            <person name="Symeonidi A."/>
            <person name="Radhakrishnan G.V."/>
            <person name="Van Nieuwerburgh F."/>
            <person name="Deforce D."/>
            <person name="Chang C."/>
            <person name="Karol K.G."/>
            <person name="Hedrich R."/>
            <person name="Ulvskov P."/>
            <person name="Glockner G."/>
            <person name="Delwiche C.F."/>
            <person name="Petrasek J."/>
            <person name="Van de Peer Y."/>
            <person name="Friml J."/>
            <person name="Beilby M."/>
            <person name="Dolan L."/>
            <person name="Kohara Y."/>
            <person name="Sugano S."/>
            <person name="Fujiyama A."/>
            <person name="Delaux P.-M."/>
            <person name="Quint M."/>
            <person name="TheiBen G."/>
            <person name="Hagemann M."/>
            <person name="Harholt J."/>
            <person name="Dunand C."/>
            <person name="Zachgo S."/>
            <person name="Langdale J."/>
            <person name="Maumus F."/>
            <person name="Straeten D.V.D."/>
            <person name="Gould S.B."/>
            <person name="Rensing S.A."/>
        </authorList>
    </citation>
    <scope>NUCLEOTIDE SEQUENCE [LARGE SCALE GENOMIC DNA]</scope>
    <source>
        <strain evidence="4 5">S276</strain>
    </source>
</reference>
<protein>
    <recommendedName>
        <fullName evidence="3">CCHC-type domain-containing protein</fullName>
    </recommendedName>
</protein>
<sequence length="386" mass="44013">MEKFVGDNDESRRDKVQAEHQSFHPPSQREDSAEDKESADRFATMESPKVCTGSEPQMATEPMPMQGTELTREESGPQLKGIEDLSENTPDLMLRLLSEGDVLKGGSGGVQRKENVVASMGRDDDELQRTTTIGDKHQQPKLKREDDDDVIDIGTQSGTSPMGTPVKCFNCNGGGHFVRECPSTKSQNGNGNSASAPSTPRFWTPRRNPEENEEREFLKQLIQEKREEQARRRELDEQIRFDEKLRSEMARYAEATKAEIMAAVGRQYLGQGDEARREELKRGWCTPPLRKDDHRLEEDLGDVDDIDLEIRRLELLREKRRRGKEPVRGGINFRQPSFSTGPGRLMTRRFEVNAPRMEESGGGRSQQGLVQRVYFNMFWIRRSCPL</sequence>
<keyword evidence="1" id="KW-0479">Metal-binding</keyword>
<gene>
    <name evidence="4" type="ORF">CBR_g16034</name>
</gene>
<feature type="compositionally biased region" description="Polar residues" evidence="2">
    <location>
        <begin position="183"/>
        <end position="198"/>
    </location>
</feature>
<name>A0A388JT24_CHABU</name>
<feature type="compositionally biased region" description="Basic and acidic residues" evidence="2">
    <location>
        <begin position="1"/>
        <end position="40"/>
    </location>
</feature>
<comment type="caution">
    <text evidence="4">The sequence shown here is derived from an EMBL/GenBank/DDBJ whole genome shotgun (WGS) entry which is preliminary data.</text>
</comment>
<evidence type="ECO:0000313" key="4">
    <source>
        <dbReference type="EMBL" id="GBG60913.1"/>
    </source>
</evidence>
<dbReference type="GO" id="GO:0003676">
    <property type="term" value="F:nucleic acid binding"/>
    <property type="evidence" value="ECO:0007669"/>
    <property type="project" value="InterPro"/>
</dbReference>
<dbReference type="SUPFAM" id="SSF57756">
    <property type="entry name" value="Retrovirus zinc finger-like domains"/>
    <property type="match status" value="1"/>
</dbReference>
<organism evidence="4 5">
    <name type="scientific">Chara braunii</name>
    <name type="common">Braun's stonewort</name>
    <dbReference type="NCBI Taxonomy" id="69332"/>
    <lineage>
        <taxon>Eukaryota</taxon>
        <taxon>Viridiplantae</taxon>
        <taxon>Streptophyta</taxon>
        <taxon>Charophyceae</taxon>
        <taxon>Charales</taxon>
        <taxon>Characeae</taxon>
        <taxon>Chara</taxon>
    </lineage>
</organism>
<dbReference type="PROSITE" id="PS50158">
    <property type="entry name" value="ZF_CCHC"/>
    <property type="match status" value="1"/>
</dbReference>